<sequence length="96" mass="10678">MPRRHHLACYVTQDIFDQFCALATSRHMTVTGLLRKLVIDELDAAALLGPGDLERNVMFTARAVGALLERHDPKLYAQVITAWRSDLSGEDRGDVG</sequence>
<dbReference type="STRING" id="1348774.AB433_00470"/>
<gene>
    <name evidence="1" type="ORF">AB433_00470</name>
</gene>
<protein>
    <submittedName>
        <fullName evidence="1">Uncharacterized protein</fullName>
    </submittedName>
</protein>
<dbReference type="KEGG" id="cna:AB433_00470"/>
<keyword evidence="2" id="KW-1185">Reference proteome</keyword>
<organism evidence="1 2">
    <name type="scientific">Croceicoccus naphthovorans</name>
    <dbReference type="NCBI Taxonomy" id="1348774"/>
    <lineage>
        <taxon>Bacteria</taxon>
        <taxon>Pseudomonadati</taxon>
        <taxon>Pseudomonadota</taxon>
        <taxon>Alphaproteobacteria</taxon>
        <taxon>Sphingomonadales</taxon>
        <taxon>Erythrobacteraceae</taxon>
        <taxon>Croceicoccus</taxon>
    </lineage>
</organism>
<dbReference type="Proteomes" id="UP000035287">
    <property type="component" value="Chromosome"/>
</dbReference>
<dbReference type="AlphaFoldDB" id="A0A0G3XDX8"/>
<dbReference type="PATRIC" id="fig|1348774.3.peg.108"/>
<dbReference type="EMBL" id="CP011770">
    <property type="protein sequence ID" value="AKM08809.1"/>
    <property type="molecule type" value="Genomic_DNA"/>
</dbReference>
<dbReference type="OrthoDB" id="7432966at2"/>
<evidence type="ECO:0000313" key="1">
    <source>
        <dbReference type="EMBL" id="AKM08809.1"/>
    </source>
</evidence>
<dbReference type="RefSeq" id="WP_047819506.1">
    <property type="nucleotide sequence ID" value="NZ_JACIEL010000023.1"/>
</dbReference>
<name>A0A0G3XDX8_9SPHN</name>
<reference evidence="1 2" key="1">
    <citation type="submission" date="2015-06" db="EMBL/GenBank/DDBJ databases">
        <authorList>
            <person name="Zeng Y."/>
            <person name="Huang Y."/>
        </authorList>
    </citation>
    <scope>NUCLEOTIDE SEQUENCE [LARGE SCALE GENOMIC DNA]</scope>
    <source>
        <strain evidence="1 2">PQ-2</strain>
    </source>
</reference>
<evidence type="ECO:0000313" key="2">
    <source>
        <dbReference type="Proteomes" id="UP000035287"/>
    </source>
</evidence>
<accession>A0A0G3XDX8</accession>
<proteinExistence type="predicted"/>